<dbReference type="OrthoDB" id="5402974at2759"/>
<sequence>MIDASTLGLGDEFPPEFLMQIPKRRGPGRPPKDGIMSKRERRLLKKQLQESSRKTLPQEPQGEKIKRPVGRPRKNPLPEDGQMTEKRK</sequence>
<keyword evidence="3" id="KW-1185">Reference proteome</keyword>
<dbReference type="STRING" id="196109.A0A136J102"/>
<evidence type="ECO:0000313" key="3">
    <source>
        <dbReference type="Proteomes" id="UP000070501"/>
    </source>
</evidence>
<protein>
    <submittedName>
        <fullName evidence="2">Uncharacterized protein</fullName>
    </submittedName>
</protein>
<accession>A0A136J102</accession>
<dbReference type="EMBL" id="KQ964251">
    <property type="protein sequence ID" value="KXJ90901.1"/>
    <property type="molecule type" value="Genomic_DNA"/>
</dbReference>
<feature type="non-terminal residue" evidence="2">
    <location>
        <position position="1"/>
    </location>
</feature>
<dbReference type="AlphaFoldDB" id="A0A136J102"/>
<reference evidence="3" key="1">
    <citation type="submission" date="2016-02" db="EMBL/GenBank/DDBJ databases">
        <title>Draft genome sequence of Microdochium bolleyi, a fungal endophyte of beachgrass.</title>
        <authorList>
            <consortium name="DOE Joint Genome Institute"/>
            <person name="David A.S."/>
            <person name="May G."/>
            <person name="Haridas S."/>
            <person name="Lim J."/>
            <person name="Wang M."/>
            <person name="Labutti K."/>
            <person name="Lipzen A."/>
            <person name="Barry K."/>
            <person name="Grigoriev I.V."/>
        </authorList>
    </citation>
    <scope>NUCLEOTIDE SEQUENCE [LARGE SCALE GENOMIC DNA]</scope>
    <source>
        <strain evidence="3">J235TASD1</strain>
    </source>
</reference>
<dbReference type="InParanoid" id="A0A136J102"/>
<feature type="non-terminal residue" evidence="2">
    <location>
        <position position="88"/>
    </location>
</feature>
<evidence type="ECO:0000313" key="2">
    <source>
        <dbReference type="EMBL" id="KXJ90901.1"/>
    </source>
</evidence>
<dbReference type="Proteomes" id="UP000070501">
    <property type="component" value="Unassembled WGS sequence"/>
</dbReference>
<name>A0A136J102_9PEZI</name>
<feature type="region of interest" description="Disordered" evidence="1">
    <location>
        <begin position="1"/>
        <end position="88"/>
    </location>
</feature>
<evidence type="ECO:0000256" key="1">
    <source>
        <dbReference type="SAM" id="MobiDB-lite"/>
    </source>
</evidence>
<proteinExistence type="predicted"/>
<organism evidence="2 3">
    <name type="scientific">Microdochium bolleyi</name>
    <dbReference type="NCBI Taxonomy" id="196109"/>
    <lineage>
        <taxon>Eukaryota</taxon>
        <taxon>Fungi</taxon>
        <taxon>Dikarya</taxon>
        <taxon>Ascomycota</taxon>
        <taxon>Pezizomycotina</taxon>
        <taxon>Sordariomycetes</taxon>
        <taxon>Xylariomycetidae</taxon>
        <taxon>Xylariales</taxon>
        <taxon>Microdochiaceae</taxon>
        <taxon>Microdochium</taxon>
    </lineage>
</organism>
<gene>
    <name evidence="2" type="ORF">Micbo1qcDRAFT_163570</name>
</gene>